<dbReference type="Gene3D" id="3.30.420.40">
    <property type="match status" value="2"/>
</dbReference>
<dbReference type="EMBL" id="BMNL01000001">
    <property type="protein sequence ID" value="GGP19386.1"/>
    <property type="molecule type" value="Genomic_DNA"/>
</dbReference>
<accession>A0A830GST6</accession>
<evidence type="ECO:0000313" key="2">
    <source>
        <dbReference type="Proteomes" id="UP000610960"/>
    </source>
</evidence>
<evidence type="ECO:0000313" key="1">
    <source>
        <dbReference type="EMBL" id="GGP19386.1"/>
    </source>
</evidence>
<comment type="caution">
    <text evidence="1">The sequence shown here is derived from an EMBL/GenBank/DDBJ whole genome shotgun (WGS) entry which is preliminary data.</text>
</comment>
<dbReference type="CDD" id="cd24063">
    <property type="entry name" value="ASKHA_NBD_ROK_ApGLK-like"/>
    <property type="match status" value="1"/>
</dbReference>
<keyword evidence="1" id="KW-0418">Kinase</keyword>
<reference evidence="1" key="1">
    <citation type="journal article" date="2014" name="Int. J. Syst. Evol. Microbiol.">
        <title>Complete genome sequence of Corynebacterium casei LMG S-19264T (=DSM 44701T), isolated from a smear-ripened cheese.</title>
        <authorList>
            <consortium name="US DOE Joint Genome Institute (JGI-PGF)"/>
            <person name="Walter F."/>
            <person name="Albersmeier A."/>
            <person name="Kalinowski J."/>
            <person name="Ruckert C."/>
        </authorList>
    </citation>
    <scope>NUCLEOTIDE SEQUENCE</scope>
    <source>
        <strain evidence="1">JCM 10088</strain>
    </source>
</reference>
<proteinExistence type="predicted"/>
<protein>
    <submittedName>
        <fullName evidence="1">Glucokinase</fullName>
    </submittedName>
</protein>
<dbReference type="InterPro" id="IPR043129">
    <property type="entry name" value="ATPase_NBD"/>
</dbReference>
<dbReference type="Proteomes" id="UP000610960">
    <property type="component" value="Unassembled WGS sequence"/>
</dbReference>
<dbReference type="RefSeq" id="WP_188595683.1">
    <property type="nucleotide sequence ID" value="NZ_BMNL01000001.1"/>
</dbReference>
<dbReference type="InterPro" id="IPR000600">
    <property type="entry name" value="ROK"/>
</dbReference>
<dbReference type="Pfam" id="PF00480">
    <property type="entry name" value="ROK"/>
    <property type="match status" value="1"/>
</dbReference>
<dbReference type="PANTHER" id="PTHR18964:SF149">
    <property type="entry name" value="BIFUNCTIONAL UDP-N-ACETYLGLUCOSAMINE 2-EPIMERASE_N-ACETYLMANNOSAMINE KINASE"/>
    <property type="match status" value="1"/>
</dbReference>
<dbReference type="GO" id="GO:0008761">
    <property type="term" value="F:UDP-N-acetylglucosamine 2-epimerase activity"/>
    <property type="evidence" value="ECO:0007669"/>
    <property type="project" value="TreeGrafter"/>
</dbReference>
<reference evidence="1" key="2">
    <citation type="submission" date="2020-09" db="EMBL/GenBank/DDBJ databases">
        <authorList>
            <person name="Sun Q."/>
            <person name="Ohkuma M."/>
        </authorList>
    </citation>
    <scope>NUCLEOTIDE SEQUENCE</scope>
    <source>
        <strain evidence="1">JCM 10088</strain>
    </source>
</reference>
<organism evidence="1 2">
    <name type="scientific">Thermocladium modestius</name>
    <dbReference type="NCBI Taxonomy" id="62609"/>
    <lineage>
        <taxon>Archaea</taxon>
        <taxon>Thermoproteota</taxon>
        <taxon>Thermoprotei</taxon>
        <taxon>Thermoproteales</taxon>
        <taxon>Thermoproteaceae</taxon>
        <taxon>Thermocladium</taxon>
    </lineage>
</organism>
<dbReference type="AlphaFoldDB" id="A0A830GST6"/>
<keyword evidence="1" id="KW-0808">Transferase</keyword>
<name>A0A830GST6_9CREN</name>
<dbReference type="PANTHER" id="PTHR18964">
    <property type="entry name" value="ROK (REPRESSOR, ORF, KINASE) FAMILY"/>
    <property type="match status" value="1"/>
</dbReference>
<sequence length="328" mass="35049">MALALGVDIGASFIRVGVIDRDGRVLTKERVPVPPEGDENTMADLITGSIRNKLPKEQVEASIAVGIGSIGPLDLRSGNVIIAPNLKWRIKKFKVVEPIRRALGKQVILCNDAAAAAWGEHVFGDGRGVDNMVYITLSTGIGAGVIVDGNLLMGKDGNAHEVGHFVVDAELGIKCGCGGVGHWEAVASGGNMPRSISLFAQKRYAGPHTELYRRAVSGPPPSAQEIFRYAKEGDDFAVQYVDYISEVHAMGMANIVNSYDPELIVLGGSVILNNSDLLMPSIIEKMKKYAANRLPEIKLTRFGDDIGIIGAAALVHDVPSTLRKFLVG</sequence>
<keyword evidence="2" id="KW-1185">Reference proteome</keyword>
<dbReference type="OrthoDB" id="206224at2157"/>
<gene>
    <name evidence="1" type="ORF">GCM10007981_02860</name>
</gene>
<dbReference type="SUPFAM" id="SSF53067">
    <property type="entry name" value="Actin-like ATPase domain"/>
    <property type="match status" value="1"/>
</dbReference>
<dbReference type="GO" id="GO:0009384">
    <property type="term" value="F:N-acylmannosamine kinase activity"/>
    <property type="evidence" value="ECO:0007669"/>
    <property type="project" value="TreeGrafter"/>
</dbReference>